<feature type="domain" description="Ig-like" evidence="11">
    <location>
        <begin position="407"/>
        <end position="503"/>
    </location>
</feature>
<dbReference type="CDD" id="cd00047">
    <property type="entry name" value="PTPc"/>
    <property type="match status" value="2"/>
</dbReference>
<dbReference type="Pfam" id="PF08205">
    <property type="entry name" value="C2-set_2"/>
    <property type="match status" value="1"/>
</dbReference>
<feature type="domain" description="Tyrosine specific protein phosphatases" evidence="10">
    <location>
        <begin position="756"/>
        <end position="830"/>
    </location>
</feature>
<dbReference type="InterPro" id="IPR050348">
    <property type="entry name" value="Protein-Tyr_Phosphatase"/>
</dbReference>
<keyword evidence="4 8" id="KW-0472">Membrane</keyword>
<evidence type="ECO:0000256" key="3">
    <source>
        <dbReference type="ARBA" id="ARBA00022912"/>
    </source>
</evidence>
<dbReference type="PANTHER" id="PTHR19134:SF561">
    <property type="entry name" value="PROTEIN TYROSINE PHOSPHATASE 36E, ISOFORM A"/>
    <property type="match status" value="1"/>
</dbReference>
<evidence type="ECO:0000259" key="11">
    <source>
        <dbReference type="PROSITE" id="PS50835"/>
    </source>
</evidence>
<dbReference type="SUPFAM" id="SSF48726">
    <property type="entry name" value="Immunoglobulin"/>
    <property type="match status" value="3"/>
</dbReference>
<sequence length="1154" mass="130458">KVHVSHIYFSGLELTTDESNLIENSTVGVNCTTDTTPDSALLINTPGIIPYAIIDYGSGECIVTIFETSILSYCNCVSNKIFACVSKRLNRTINGDLMQCKVLGGTASNSIRIHIKVPVQYASIPRDIPDKLTVDENKLASLVCQANGIPAPIITWFWDNSILSTSIDDVQIVYNISQAIKGESDKTFTVTSNLILRVNRSHNRKVIYCRARNFNSELKTNPPTPPFFQINTCRNKSAENGSFIKVLRGDQVDIVCSSSGNPPPTYFWSNSSQSSKLFINDVSEHHVSEYFCTANNTMDASYGKIISSSITSNPPKITRRTTPVVVLEGSNLRLSNKASIKTFTALNTTVNHGDNLTFACDVDSDPPASITILSPSGARLEYIEENNELHYSKSSSCLDDRGSPIYPSDFNQITRIESRLGTRAVLFFRVFSNPPPINFTWANLSNSMHIPIDTNSSDRVFINTSDNMSSTLIITNIKPWDAGNYSVRVENEIGSKNETFRIVVDTKSTTIATLTMNFVGGSVGAITGVVLIAVLVFVFRRITSVKGTPQHDNNTIQHITDNSNEGGNMETGFDNVLPITDETPTYEEDQNLYGNIQTNDAFWKPLTIKTLRDTVRQLKHDASRVVLPFLRGDPDSDFINASYIDGYCKPRKYIAAQGPLENTISDTWRMIHSEDIKIIVMVTNIMEVGKKKCFKYWPDDRALYGKCSVNLDQVEEYADFVVRHFTYNMEGTRFERQLIQFHYTAWPDKYVQGTALSLMQFWRKVRQSKFVEYTPWMVHCSAGVGRTGSFIALDVLYDQGKVDGKLNIPDTVNVLREQRISMVQTKEQYLYLHEVITELLDPIGQIITPEKGMRLQSTVTENNTLNKEFKAITESIASVKTVESDYDFNRMPDGLLPENMYKSIDINVIPDDMYRPLLSSGNDFINAVYIPTYRENEKYIMTQFPLQNTVNDFVRLLWDHNIRDVVLLDEENNERHCYWPHNKNPLCLGPFVISLLSVDDATHWTTRIIDISLAEKRQSKKTVVHQFTAWPDVNPCEQDTLVNFLQKISSIAGPVVVQCHDGYSRSGLFAALLCTVDRIKTDNEVAIADSVRLVKQRRKAAVTNMEQYTFCHEVVFEYLKRRERQTEEKEDQQYVKMTNPAFKQEINAHKSGTK</sequence>
<dbReference type="SMART" id="SM00404">
    <property type="entry name" value="PTPc_motif"/>
    <property type="match status" value="2"/>
</dbReference>
<dbReference type="Pfam" id="PF07679">
    <property type="entry name" value="I-set"/>
    <property type="match status" value="1"/>
</dbReference>
<dbReference type="Gene3D" id="2.60.40.10">
    <property type="entry name" value="Immunoglobulins"/>
    <property type="match status" value="3"/>
</dbReference>
<dbReference type="Proteomes" id="UP001164746">
    <property type="component" value="Chromosome 5"/>
</dbReference>
<feature type="domain" description="Ig-like" evidence="11">
    <location>
        <begin position="225"/>
        <end position="311"/>
    </location>
</feature>
<evidence type="ECO:0000256" key="2">
    <source>
        <dbReference type="ARBA" id="ARBA00010504"/>
    </source>
</evidence>
<feature type="domain" description="Tyrosine-protein phosphatase" evidence="9">
    <location>
        <begin position="618"/>
        <end position="839"/>
    </location>
</feature>
<dbReference type="InterPro" id="IPR003595">
    <property type="entry name" value="Tyr_Pase_cat"/>
</dbReference>
<dbReference type="Gene3D" id="3.90.190.10">
    <property type="entry name" value="Protein tyrosine phosphatase superfamily"/>
    <property type="match status" value="2"/>
</dbReference>
<dbReference type="InterPro" id="IPR000387">
    <property type="entry name" value="Tyr_Pase_dom"/>
</dbReference>
<dbReference type="EMBL" id="CP111016">
    <property type="protein sequence ID" value="WAR05219.1"/>
    <property type="molecule type" value="Genomic_DNA"/>
</dbReference>
<evidence type="ECO:0000313" key="12">
    <source>
        <dbReference type="EMBL" id="WAR05219.1"/>
    </source>
</evidence>
<dbReference type="SMART" id="SM00194">
    <property type="entry name" value="PTPc"/>
    <property type="match status" value="2"/>
</dbReference>
<evidence type="ECO:0000256" key="6">
    <source>
        <dbReference type="ARBA" id="ARBA00023170"/>
    </source>
</evidence>
<dbReference type="InterPro" id="IPR007110">
    <property type="entry name" value="Ig-like_dom"/>
</dbReference>
<reference evidence="12" key="1">
    <citation type="submission" date="2022-11" db="EMBL/GenBank/DDBJ databases">
        <title>Centuries of genome instability and evolution in soft-shell clam transmissible cancer (bioRxiv).</title>
        <authorList>
            <person name="Hart S.F.M."/>
            <person name="Yonemitsu M.A."/>
            <person name="Giersch R.M."/>
            <person name="Beal B.F."/>
            <person name="Arriagada G."/>
            <person name="Davis B.W."/>
            <person name="Ostrander E.A."/>
            <person name="Goff S.P."/>
            <person name="Metzger M.J."/>
        </authorList>
    </citation>
    <scope>NUCLEOTIDE SEQUENCE</scope>
    <source>
        <strain evidence="12">MELC-2E11</strain>
        <tissue evidence="12">Siphon/mantle</tissue>
    </source>
</reference>
<evidence type="ECO:0000256" key="5">
    <source>
        <dbReference type="ARBA" id="ARBA00023157"/>
    </source>
</evidence>
<dbReference type="SMART" id="SM00408">
    <property type="entry name" value="IGc2"/>
    <property type="match status" value="2"/>
</dbReference>
<dbReference type="PROSITE" id="PS00383">
    <property type="entry name" value="TYR_PHOSPHATASE_1"/>
    <property type="match status" value="1"/>
</dbReference>
<gene>
    <name evidence="12" type="ORF">MAR_020588</name>
</gene>
<dbReference type="InterPro" id="IPR003599">
    <property type="entry name" value="Ig_sub"/>
</dbReference>
<dbReference type="InterPro" id="IPR013162">
    <property type="entry name" value="CD80_C2-set"/>
</dbReference>
<evidence type="ECO:0000259" key="9">
    <source>
        <dbReference type="PROSITE" id="PS50055"/>
    </source>
</evidence>
<evidence type="ECO:0000256" key="7">
    <source>
        <dbReference type="ARBA" id="ARBA00051722"/>
    </source>
</evidence>
<keyword evidence="6" id="KW-0675">Receptor</keyword>
<feature type="non-terminal residue" evidence="12">
    <location>
        <position position="1154"/>
    </location>
</feature>
<evidence type="ECO:0000256" key="4">
    <source>
        <dbReference type="ARBA" id="ARBA00023136"/>
    </source>
</evidence>
<protein>
    <submittedName>
        <fullName evidence="12">PTPRT-like protein</fullName>
    </submittedName>
</protein>
<feature type="domain" description="Tyrosine specific protein phosphatases" evidence="10">
    <location>
        <begin position="1039"/>
        <end position="1109"/>
    </location>
</feature>
<keyword evidence="3" id="KW-0378">Hydrolase</keyword>
<evidence type="ECO:0000259" key="10">
    <source>
        <dbReference type="PROSITE" id="PS50056"/>
    </source>
</evidence>
<keyword evidence="3" id="KW-0904">Protein phosphatase</keyword>
<keyword evidence="8" id="KW-1133">Transmembrane helix</keyword>
<accession>A0ABY7E7N6</accession>
<dbReference type="InterPro" id="IPR013098">
    <property type="entry name" value="Ig_I-set"/>
</dbReference>
<dbReference type="Pfam" id="PF13927">
    <property type="entry name" value="Ig_3"/>
    <property type="match status" value="1"/>
</dbReference>
<dbReference type="PRINTS" id="PR00700">
    <property type="entry name" value="PRTYPHPHTASE"/>
</dbReference>
<dbReference type="PROSITE" id="PS50055">
    <property type="entry name" value="TYR_PHOSPHATASE_PTP"/>
    <property type="match status" value="2"/>
</dbReference>
<feature type="domain" description="Ig-like" evidence="11">
    <location>
        <begin position="118"/>
        <end position="221"/>
    </location>
</feature>
<feature type="domain" description="Tyrosine-protein phosphatase" evidence="9">
    <location>
        <begin position="865"/>
        <end position="1118"/>
    </location>
</feature>
<organism evidence="12 13">
    <name type="scientific">Mya arenaria</name>
    <name type="common">Soft-shell clam</name>
    <dbReference type="NCBI Taxonomy" id="6604"/>
    <lineage>
        <taxon>Eukaryota</taxon>
        <taxon>Metazoa</taxon>
        <taxon>Spiralia</taxon>
        <taxon>Lophotrochozoa</taxon>
        <taxon>Mollusca</taxon>
        <taxon>Bivalvia</taxon>
        <taxon>Autobranchia</taxon>
        <taxon>Heteroconchia</taxon>
        <taxon>Euheterodonta</taxon>
        <taxon>Imparidentia</taxon>
        <taxon>Neoheterodontei</taxon>
        <taxon>Myida</taxon>
        <taxon>Myoidea</taxon>
        <taxon>Myidae</taxon>
        <taxon>Mya</taxon>
    </lineage>
</organism>
<dbReference type="PROSITE" id="PS50056">
    <property type="entry name" value="TYR_PHOSPHATASE_2"/>
    <property type="match status" value="2"/>
</dbReference>
<dbReference type="InterPro" id="IPR016130">
    <property type="entry name" value="Tyr_Pase_AS"/>
</dbReference>
<evidence type="ECO:0000256" key="1">
    <source>
        <dbReference type="ARBA" id="ARBA00004167"/>
    </source>
</evidence>
<feature type="transmembrane region" description="Helical" evidence="8">
    <location>
        <begin position="518"/>
        <end position="539"/>
    </location>
</feature>
<comment type="catalytic activity">
    <reaction evidence="7">
        <text>O-phospho-L-tyrosyl-[protein] + H2O = L-tyrosyl-[protein] + phosphate</text>
        <dbReference type="Rhea" id="RHEA:10684"/>
        <dbReference type="Rhea" id="RHEA-COMP:10136"/>
        <dbReference type="Rhea" id="RHEA-COMP:20101"/>
        <dbReference type="ChEBI" id="CHEBI:15377"/>
        <dbReference type="ChEBI" id="CHEBI:43474"/>
        <dbReference type="ChEBI" id="CHEBI:46858"/>
        <dbReference type="ChEBI" id="CHEBI:61978"/>
        <dbReference type="EC" id="3.1.3.48"/>
    </reaction>
</comment>
<evidence type="ECO:0000256" key="8">
    <source>
        <dbReference type="SAM" id="Phobius"/>
    </source>
</evidence>
<dbReference type="PANTHER" id="PTHR19134">
    <property type="entry name" value="RECEPTOR-TYPE TYROSINE-PROTEIN PHOSPHATASE"/>
    <property type="match status" value="1"/>
</dbReference>
<comment type="similarity">
    <text evidence="2">Belongs to the protein-tyrosine phosphatase family. Receptor class 2A subfamily.</text>
</comment>
<dbReference type="InterPro" id="IPR029021">
    <property type="entry name" value="Prot-tyrosine_phosphatase-like"/>
</dbReference>
<dbReference type="InterPro" id="IPR000242">
    <property type="entry name" value="PTP_cat"/>
</dbReference>
<dbReference type="InterPro" id="IPR013783">
    <property type="entry name" value="Ig-like_fold"/>
</dbReference>
<dbReference type="PROSITE" id="PS50835">
    <property type="entry name" value="IG_LIKE"/>
    <property type="match status" value="3"/>
</dbReference>
<dbReference type="InterPro" id="IPR003598">
    <property type="entry name" value="Ig_sub2"/>
</dbReference>
<dbReference type="SUPFAM" id="SSF52799">
    <property type="entry name" value="(Phosphotyrosine protein) phosphatases II"/>
    <property type="match status" value="2"/>
</dbReference>
<proteinExistence type="inferred from homology"/>
<keyword evidence="5" id="KW-1015">Disulfide bond</keyword>
<dbReference type="InterPro" id="IPR036179">
    <property type="entry name" value="Ig-like_dom_sf"/>
</dbReference>
<dbReference type="Pfam" id="PF00102">
    <property type="entry name" value="Y_phosphatase"/>
    <property type="match status" value="2"/>
</dbReference>
<name>A0ABY7E7N6_MYAAR</name>
<comment type="subcellular location">
    <subcellularLocation>
        <location evidence="1">Membrane</location>
        <topology evidence="1">Single-pass membrane protein</topology>
    </subcellularLocation>
</comment>
<keyword evidence="13" id="KW-1185">Reference proteome</keyword>
<dbReference type="SMART" id="SM00409">
    <property type="entry name" value="IG"/>
    <property type="match status" value="3"/>
</dbReference>
<evidence type="ECO:0000313" key="13">
    <source>
        <dbReference type="Proteomes" id="UP001164746"/>
    </source>
</evidence>
<keyword evidence="8" id="KW-0812">Transmembrane</keyword>